<dbReference type="RefSeq" id="WP_311193123.1">
    <property type="nucleotide sequence ID" value="NZ_CP115541.1"/>
</dbReference>
<dbReference type="InterPro" id="IPR024399">
    <property type="entry name" value="DUF2628"/>
</dbReference>
<feature type="transmembrane region" description="Helical" evidence="2">
    <location>
        <begin position="94"/>
        <end position="115"/>
    </location>
</feature>
<reference evidence="3 4" key="1">
    <citation type="submission" date="2022-12" db="EMBL/GenBank/DDBJ databases">
        <title>Two new species, Stenotrophomonas aracearum and Stenotrophomonas oahuensis, isolated from Anthurium (Araceae family) in Hawaii.</title>
        <authorList>
            <person name="Chunag S.C."/>
            <person name="Dobhal S."/>
            <person name="Alvarez A."/>
            <person name="Arif M."/>
        </authorList>
    </citation>
    <scope>NUCLEOTIDE SEQUENCE [LARGE SCALE GENOMIC DNA]</scope>
    <source>
        <strain evidence="3 4">A5586</strain>
    </source>
</reference>
<evidence type="ECO:0000313" key="3">
    <source>
        <dbReference type="EMBL" id="WNH54003.1"/>
    </source>
</evidence>
<dbReference type="Proteomes" id="UP001302072">
    <property type="component" value="Chromosome"/>
</dbReference>
<name>A0ABY9YTG2_9GAMM</name>
<protein>
    <submittedName>
        <fullName evidence="3">DUF2628 domain-containing protein</fullName>
    </submittedName>
</protein>
<proteinExistence type="predicted"/>
<evidence type="ECO:0000313" key="4">
    <source>
        <dbReference type="Proteomes" id="UP001302072"/>
    </source>
</evidence>
<dbReference type="Pfam" id="PF10947">
    <property type="entry name" value="DUF2628"/>
    <property type="match status" value="1"/>
</dbReference>
<gene>
    <name evidence="3" type="ORF">PDM29_06915</name>
</gene>
<evidence type="ECO:0000256" key="1">
    <source>
        <dbReference type="SAM" id="MobiDB-lite"/>
    </source>
</evidence>
<feature type="region of interest" description="Disordered" evidence="1">
    <location>
        <begin position="1"/>
        <end position="28"/>
    </location>
</feature>
<accession>A0ABY9YTG2</accession>
<keyword evidence="2" id="KW-0472">Membrane</keyword>
<sequence>MSSERNPVDDRADDAASNPYAAPDTELSDLPSDAEIADAVSLNDRYPLLARAVDNNFWTYAKRWHLGEANGRMARPWHWPALFFDVYWLLYRKMYLAALGFFGLGFIVGGVIALLPEFEVVALIVMLVLKLALCASANQLYRWHCDRLIARQQRRYPDQPERVQAEVRRRGGTSAWAVVMGMVVLGAINVLAGA</sequence>
<feature type="compositionally biased region" description="Basic and acidic residues" evidence="1">
    <location>
        <begin position="1"/>
        <end position="14"/>
    </location>
</feature>
<dbReference type="EMBL" id="CP115541">
    <property type="protein sequence ID" value="WNH54003.1"/>
    <property type="molecule type" value="Genomic_DNA"/>
</dbReference>
<organism evidence="3 4">
    <name type="scientific">Stenotrophomonas oahuensis</name>
    <dbReference type="NCBI Taxonomy" id="3003271"/>
    <lineage>
        <taxon>Bacteria</taxon>
        <taxon>Pseudomonadati</taxon>
        <taxon>Pseudomonadota</taxon>
        <taxon>Gammaproteobacteria</taxon>
        <taxon>Lysobacterales</taxon>
        <taxon>Lysobacteraceae</taxon>
        <taxon>Stenotrophomonas</taxon>
    </lineage>
</organism>
<feature type="transmembrane region" description="Helical" evidence="2">
    <location>
        <begin position="174"/>
        <end position="192"/>
    </location>
</feature>
<keyword evidence="2" id="KW-1133">Transmembrane helix</keyword>
<keyword evidence="2" id="KW-0812">Transmembrane</keyword>
<feature type="transmembrane region" description="Helical" evidence="2">
    <location>
        <begin position="121"/>
        <end position="141"/>
    </location>
</feature>
<evidence type="ECO:0000256" key="2">
    <source>
        <dbReference type="SAM" id="Phobius"/>
    </source>
</evidence>
<keyword evidence="4" id="KW-1185">Reference proteome</keyword>